<dbReference type="InterPro" id="IPR008308">
    <property type="entry name" value="YpbB-like"/>
</dbReference>
<comment type="caution">
    <text evidence="2">The sequence shown here is derived from an EMBL/GenBank/DDBJ whole genome shotgun (WGS) entry which is preliminary data.</text>
</comment>
<keyword evidence="3" id="KW-1185">Reference proteome</keyword>
<protein>
    <recommendedName>
        <fullName evidence="1">Helicase Helix-turn-helix domain-containing protein</fullName>
    </recommendedName>
</protein>
<gene>
    <name evidence="2" type="ORF">AS030_09000</name>
</gene>
<evidence type="ECO:0000259" key="1">
    <source>
        <dbReference type="Pfam" id="PF14493"/>
    </source>
</evidence>
<dbReference type="AlphaFoldDB" id="A0A0V8JES4"/>
<organism evidence="2 3">
    <name type="scientific">Fictibacillus enclensis</name>
    <dbReference type="NCBI Taxonomy" id="1017270"/>
    <lineage>
        <taxon>Bacteria</taxon>
        <taxon>Bacillati</taxon>
        <taxon>Bacillota</taxon>
        <taxon>Bacilli</taxon>
        <taxon>Bacillales</taxon>
        <taxon>Fictibacillaceae</taxon>
        <taxon>Fictibacillus</taxon>
    </lineage>
</organism>
<name>A0A0V8JES4_9BACL</name>
<evidence type="ECO:0000313" key="3">
    <source>
        <dbReference type="Proteomes" id="UP000054099"/>
    </source>
</evidence>
<feature type="domain" description="Helicase Helix-turn-helix" evidence="1">
    <location>
        <begin position="254"/>
        <end position="341"/>
    </location>
</feature>
<dbReference type="RefSeq" id="WP_061970749.1">
    <property type="nucleotide sequence ID" value="NZ_FMAV01000001.1"/>
</dbReference>
<dbReference type="PIRSF" id="PIRSF021350">
    <property type="entry name" value="UCP021350"/>
    <property type="match status" value="1"/>
</dbReference>
<dbReference type="Proteomes" id="UP000054099">
    <property type="component" value="Unassembled WGS sequence"/>
</dbReference>
<dbReference type="OrthoDB" id="2354672at2"/>
<dbReference type="EMBL" id="LNQN01000001">
    <property type="protein sequence ID" value="KSU85615.1"/>
    <property type="molecule type" value="Genomic_DNA"/>
</dbReference>
<dbReference type="Pfam" id="PF14493">
    <property type="entry name" value="HTH_40"/>
    <property type="match status" value="1"/>
</dbReference>
<dbReference type="InterPro" id="IPR029491">
    <property type="entry name" value="Helicase_HTH"/>
</dbReference>
<reference evidence="2 3" key="1">
    <citation type="journal article" date="2014" name="Antonie Van Leeuwenhoek">
        <title>Fictibacillus enclensis sp. nov., isolated from marine sediment.</title>
        <authorList>
            <person name="Dastager S.G."/>
            <person name="Mawlankar R."/>
            <person name="Srinivasan K."/>
            <person name="Tang S.K."/>
            <person name="Lee J.C."/>
            <person name="Ramana V.V."/>
            <person name="Shouche Y.S."/>
        </authorList>
    </citation>
    <scope>NUCLEOTIDE SEQUENCE [LARGE SCALE GENOMIC DNA]</scope>
    <source>
        <strain evidence="2 3">NIO-1003</strain>
    </source>
</reference>
<evidence type="ECO:0000313" key="2">
    <source>
        <dbReference type="EMBL" id="KSU85615.1"/>
    </source>
</evidence>
<sequence length="355" mass="41243">MNMTEGLLLYLIKKFNGERSLSGLLHMLNGKKTSQTLSDGHLFNISSFFGILPGLRRNEAEHTAAELLKRGWVCLENDRYTITDKGAQVTEDFFNLHPYLFMFDGMRYKQAEQPFYQLLTLYIQSLSHAIRQDFSFLPVSQDPAVLHSVKVWFPKGEDRQKEADQLYREMLALLSEWADLDAENFVLRLSRHNRTGLTNKQVAQILQIPEVEAQLRFRSMLHFLLKRAKEAHEEYKVLNKLMAGLDLDKPLTLSAQKTWNLLNEGKSMEQIINIRRMKKSTIEDHLVEIAIHYDRFSIDHYVSLEEQQRILNAYTVLQTKKLKVIKDRLEDISYFKIRLVLGKAGDILGTSNPVI</sequence>
<proteinExistence type="predicted"/>
<accession>A0A0V8JES4</accession>